<dbReference type="AlphaFoldDB" id="A0A9P0KP37"/>
<evidence type="ECO:0000256" key="1">
    <source>
        <dbReference type="SAM" id="SignalP"/>
    </source>
</evidence>
<proteinExistence type="predicted"/>
<evidence type="ECO:0000313" key="3">
    <source>
        <dbReference type="Proteomes" id="UP001152888"/>
    </source>
</evidence>
<reference evidence="2" key="1">
    <citation type="submission" date="2022-03" db="EMBL/GenBank/DDBJ databases">
        <authorList>
            <person name="Sayadi A."/>
        </authorList>
    </citation>
    <scope>NUCLEOTIDE SEQUENCE</scope>
</reference>
<keyword evidence="1" id="KW-0732">Signal</keyword>
<accession>A0A9P0KP37</accession>
<keyword evidence="3" id="KW-1185">Reference proteome</keyword>
<dbReference type="Proteomes" id="UP001152888">
    <property type="component" value="Unassembled WGS sequence"/>
</dbReference>
<gene>
    <name evidence="2" type="ORF">ACAOBT_LOCUS13789</name>
</gene>
<organism evidence="2 3">
    <name type="scientific">Acanthoscelides obtectus</name>
    <name type="common">Bean weevil</name>
    <name type="synonym">Bruchus obtectus</name>
    <dbReference type="NCBI Taxonomy" id="200917"/>
    <lineage>
        <taxon>Eukaryota</taxon>
        <taxon>Metazoa</taxon>
        <taxon>Ecdysozoa</taxon>
        <taxon>Arthropoda</taxon>
        <taxon>Hexapoda</taxon>
        <taxon>Insecta</taxon>
        <taxon>Pterygota</taxon>
        <taxon>Neoptera</taxon>
        <taxon>Endopterygota</taxon>
        <taxon>Coleoptera</taxon>
        <taxon>Polyphaga</taxon>
        <taxon>Cucujiformia</taxon>
        <taxon>Chrysomeloidea</taxon>
        <taxon>Chrysomelidae</taxon>
        <taxon>Bruchinae</taxon>
        <taxon>Bruchini</taxon>
        <taxon>Acanthoscelides</taxon>
    </lineage>
</organism>
<comment type="caution">
    <text evidence="2">The sequence shown here is derived from an EMBL/GenBank/DDBJ whole genome shotgun (WGS) entry which is preliminary data.</text>
</comment>
<evidence type="ECO:0000313" key="2">
    <source>
        <dbReference type="EMBL" id="CAH1980075.1"/>
    </source>
</evidence>
<feature type="chain" id="PRO_5040506218" evidence="1">
    <location>
        <begin position="25"/>
        <end position="76"/>
    </location>
</feature>
<feature type="signal peptide" evidence="1">
    <location>
        <begin position="1"/>
        <end position="24"/>
    </location>
</feature>
<sequence length="76" mass="8480">MNPFVTISLLVLVLPSYLFLLVLGSHLNIKDLPGYEKCLSSSGLEEKDLETANNSKEMKCFDKCLLVEQGDTICEK</sequence>
<protein>
    <submittedName>
        <fullName evidence="2">Uncharacterized protein</fullName>
    </submittedName>
</protein>
<dbReference type="EMBL" id="CAKOFQ010006889">
    <property type="protein sequence ID" value="CAH1980075.1"/>
    <property type="molecule type" value="Genomic_DNA"/>
</dbReference>
<name>A0A9P0KP37_ACAOB</name>